<sequence length="64" mass="7489">MRTIEFTSNKGSKMFINCNEIKVINTFGDEYFGKLDDNGKVITKQRFGLGYILPVLNEYRMFNK</sequence>
<accession>A0ABT0C452</accession>
<dbReference type="Proteomes" id="UP001165444">
    <property type="component" value="Unassembled WGS sequence"/>
</dbReference>
<reference evidence="1 2" key="1">
    <citation type="submission" date="2022-03" db="EMBL/GenBank/DDBJ databases">
        <title>Parabacteroides sp. nov. isolated from swine feces.</title>
        <authorList>
            <person name="Bak J.E."/>
        </authorList>
    </citation>
    <scope>NUCLEOTIDE SEQUENCE [LARGE SCALE GENOMIC DNA]</scope>
    <source>
        <strain evidence="1 2">AGMB00274</strain>
    </source>
</reference>
<keyword evidence="2" id="KW-1185">Reference proteome</keyword>
<evidence type="ECO:0008006" key="3">
    <source>
        <dbReference type="Google" id="ProtNLM"/>
    </source>
</evidence>
<dbReference type="EMBL" id="JAKZMM010000043">
    <property type="protein sequence ID" value="MCJ2381786.1"/>
    <property type="molecule type" value="Genomic_DNA"/>
</dbReference>
<evidence type="ECO:0000313" key="1">
    <source>
        <dbReference type="EMBL" id="MCJ2381786.1"/>
    </source>
</evidence>
<protein>
    <recommendedName>
        <fullName evidence="3">WGR domain-containing protein</fullName>
    </recommendedName>
</protein>
<evidence type="ECO:0000313" key="2">
    <source>
        <dbReference type="Proteomes" id="UP001165444"/>
    </source>
</evidence>
<proteinExistence type="predicted"/>
<gene>
    <name evidence="1" type="ORF">MUN53_14430</name>
</gene>
<dbReference type="RefSeq" id="WP_243326189.1">
    <property type="nucleotide sequence ID" value="NZ_JAKZMM010000043.1"/>
</dbReference>
<organism evidence="1 2">
    <name type="scientific">Parabacteroides faecalis</name>
    <dbReference type="NCBI Taxonomy" id="2924040"/>
    <lineage>
        <taxon>Bacteria</taxon>
        <taxon>Pseudomonadati</taxon>
        <taxon>Bacteroidota</taxon>
        <taxon>Bacteroidia</taxon>
        <taxon>Bacteroidales</taxon>
        <taxon>Tannerellaceae</taxon>
        <taxon>Parabacteroides</taxon>
    </lineage>
</organism>
<comment type="caution">
    <text evidence="1">The sequence shown here is derived from an EMBL/GenBank/DDBJ whole genome shotgun (WGS) entry which is preliminary data.</text>
</comment>
<name>A0ABT0C452_9BACT</name>